<feature type="transmembrane region" description="Helical" evidence="1">
    <location>
        <begin position="27"/>
        <end position="46"/>
    </location>
</feature>
<evidence type="ECO:0000313" key="3">
    <source>
        <dbReference type="Proteomes" id="UP000003729"/>
    </source>
</evidence>
<dbReference type="AlphaFoldDB" id="B6XG87"/>
<evidence type="ECO:0000313" key="2">
    <source>
        <dbReference type="EMBL" id="EEB45503.1"/>
    </source>
</evidence>
<reference evidence="2 3" key="2">
    <citation type="submission" date="2008-10" db="EMBL/GenBank/DDBJ databases">
        <authorList>
            <person name="Fulton L."/>
            <person name="Clifton S."/>
            <person name="Fulton B."/>
            <person name="Xu J."/>
            <person name="Minx P."/>
            <person name="Pepin K.H."/>
            <person name="Johnson M."/>
            <person name="Bhonagiri V."/>
            <person name="Nash W.E."/>
            <person name="Mardis E.R."/>
            <person name="Wilson R.K."/>
        </authorList>
    </citation>
    <scope>NUCLEOTIDE SEQUENCE [LARGE SCALE GENOMIC DNA]</scope>
    <source>
        <strain evidence="2 3">DSM 30120</strain>
    </source>
</reference>
<comment type="caution">
    <text evidence="2">The sequence shown here is derived from an EMBL/GenBank/DDBJ whole genome shotgun (WGS) entry which is preliminary data.</text>
</comment>
<reference evidence="2 3" key="1">
    <citation type="submission" date="2008-10" db="EMBL/GenBank/DDBJ databases">
        <title>Draft genome sequence of Providencia alcalifaciens (DSM 30120).</title>
        <authorList>
            <person name="Sudarsanam P."/>
            <person name="Ley R."/>
            <person name="Guruge J."/>
            <person name="Turnbaugh P.J."/>
            <person name="Mahowald M."/>
            <person name="Liep D."/>
            <person name="Gordon J."/>
        </authorList>
    </citation>
    <scope>NUCLEOTIDE SEQUENCE [LARGE SCALE GENOMIC DNA]</scope>
    <source>
        <strain evidence="2 3">DSM 30120</strain>
    </source>
</reference>
<gene>
    <name evidence="2" type="ORF">PROVALCAL_02318</name>
</gene>
<keyword evidence="1" id="KW-0812">Transmembrane</keyword>
<organism evidence="2 3">
    <name type="scientific">Providencia alcalifaciens DSM 30120</name>
    <dbReference type="NCBI Taxonomy" id="520999"/>
    <lineage>
        <taxon>Bacteria</taxon>
        <taxon>Pseudomonadati</taxon>
        <taxon>Pseudomonadota</taxon>
        <taxon>Gammaproteobacteria</taxon>
        <taxon>Enterobacterales</taxon>
        <taxon>Morganellaceae</taxon>
        <taxon>Providencia</taxon>
    </lineage>
</organism>
<keyword evidence="1" id="KW-1133">Transmembrane helix</keyword>
<name>B6XG87_9GAMM</name>
<proteinExistence type="predicted"/>
<keyword evidence="1" id="KW-0472">Membrane</keyword>
<dbReference type="EMBL" id="ABXW01000049">
    <property type="protein sequence ID" value="EEB45503.1"/>
    <property type="molecule type" value="Genomic_DNA"/>
</dbReference>
<protein>
    <submittedName>
        <fullName evidence="2">Uncharacterized protein</fullName>
    </submittedName>
</protein>
<dbReference type="Proteomes" id="UP000003729">
    <property type="component" value="Unassembled WGS sequence"/>
</dbReference>
<sequence length="57" mass="6756">MLRIKYPDSTYENSTVLNRDHPKKARLTLDFIALFIGHCYGLTYFANTLLLQVRFYL</sequence>
<evidence type="ECO:0000256" key="1">
    <source>
        <dbReference type="SAM" id="Phobius"/>
    </source>
</evidence>
<accession>B6XG87</accession>